<keyword evidence="1" id="KW-0812">Transmembrane</keyword>
<dbReference type="AlphaFoldDB" id="A0A926EJH6"/>
<feature type="transmembrane region" description="Helical" evidence="1">
    <location>
        <begin position="203"/>
        <end position="227"/>
    </location>
</feature>
<organism evidence="2 3">
    <name type="scientific">Zhenhengia yiwuensis</name>
    <dbReference type="NCBI Taxonomy" id="2763666"/>
    <lineage>
        <taxon>Bacteria</taxon>
        <taxon>Bacillati</taxon>
        <taxon>Bacillota</taxon>
        <taxon>Clostridia</taxon>
        <taxon>Lachnospirales</taxon>
        <taxon>Lachnospiraceae</taxon>
        <taxon>Zhenhengia</taxon>
    </lineage>
</organism>
<feature type="transmembrane region" description="Helical" evidence="1">
    <location>
        <begin position="132"/>
        <end position="154"/>
    </location>
</feature>
<dbReference type="EMBL" id="JACRSY010000009">
    <property type="protein sequence ID" value="MBC8579287.1"/>
    <property type="molecule type" value="Genomic_DNA"/>
</dbReference>
<name>A0A926EJH6_9FIRM</name>
<evidence type="ECO:0000256" key="1">
    <source>
        <dbReference type="SAM" id="Phobius"/>
    </source>
</evidence>
<gene>
    <name evidence="2" type="ORF">H8718_07085</name>
</gene>
<keyword evidence="1" id="KW-1133">Transmembrane helix</keyword>
<reference evidence="2" key="1">
    <citation type="submission" date="2020-08" db="EMBL/GenBank/DDBJ databases">
        <title>Genome public.</title>
        <authorList>
            <person name="Liu C."/>
            <person name="Sun Q."/>
        </authorList>
    </citation>
    <scope>NUCLEOTIDE SEQUENCE</scope>
    <source>
        <strain evidence="2">NSJ-12</strain>
    </source>
</reference>
<protein>
    <submittedName>
        <fullName evidence="2">Uncharacterized protein</fullName>
    </submittedName>
</protein>
<evidence type="ECO:0000313" key="3">
    <source>
        <dbReference type="Proteomes" id="UP000655830"/>
    </source>
</evidence>
<feature type="transmembrane region" description="Helical" evidence="1">
    <location>
        <begin position="99"/>
        <end position="126"/>
    </location>
</feature>
<keyword evidence="1" id="KW-0472">Membrane</keyword>
<dbReference type="Proteomes" id="UP000655830">
    <property type="component" value="Unassembled WGS sequence"/>
</dbReference>
<evidence type="ECO:0000313" key="2">
    <source>
        <dbReference type="EMBL" id="MBC8579287.1"/>
    </source>
</evidence>
<feature type="transmembrane region" description="Helical" evidence="1">
    <location>
        <begin position="161"/>
        <end position="183"/>
    </location>
</feature>
<sequence>MRWFITDFKRGLSERSFLGAIALGILSLALGLAYYVYGQDTYTADQAFIVSQSFAMPFIAPLLASMVYSNMNMLEKDSGYRNLLILKHKGKNYTLKRWFVNNILSGIALFIPMLMLYGVCSLFSPYVQQEEIVGVMLLGFLFGFVYGSFAYSLTFVNRKRYIPIVTPQVLYLLFIYAFPYLNLEKFYPPLSFSPWLMRTHVDMQLISLELFIILGVSGVLVLGSMLYRRGETLWLQRK</sequence>
<keyword evidence="3" id="KW-1185">Reference proteome</keyword>
<feature type="transmembrane region" description="Helical" evidence="1">
    <location>
        <begin position="49"/>
        <end position="68"/>
    </location>
</feature>
<accession>A0A926EJH6</accession>
<dbReference type="RefSeq" id="WP_177669538.1">
    <property type="nucleotide sequence ID" value="NZ_JACRSY010000009.1"/>
</dbReference>
<proteinExistence type="predicted"/>
<feature type="transmembrane region" description="Helical" evidence="1">
    <location>
        <begin position="16"/>
        <end position="37"/>
    </location>
</feature>
<comment type="caution">
    <text evidence="2">The sequence shown here is derived from an EMBL/GenBank/DDBJ whole genome shotgun (WGS) entry which is preliminary data.</text>
</comment>